<feature type="compositionally biased region" description="Polar residues" evidence="8">
    <location>
        <begin position="11"/>
        <end position="25"/>
    </location>
</feature>
<dbReference type="PANTHER" id="PTHR40621:SF11">
    <property type="entry name" value="TRANSCRIPTION FACTOR KAPC-RELATED"/>
    <property type="match status" value="1"/>
</dbReference>
<accession>A0A8H3F665</accession>
<dbReference type="OrthoDB" id="2593073at2759"/>
<feature type="compositionally biased region" description="Polar residues" evidence="8">
    <location>
        <begin position="215"/>
        <end position="228"/>
    </location>
</feature>
<feature type="compositionally biased region" description="Gly residues" evidence="8">
    <location>
        <begin position="73"/>
        <end position="83"/>
    </location>
</feature>
<feature type="compositionally biased region" description="Low complexity" evidence="8">
    <location>
        <begin position="26"/>
        <end position="38"/>
    </location>
</feature>
<feature type="compositionally biased region" description="Polar residues" evidence="8">
    <location>
        <begin position="180"/>
        <end position="189"/>
    </location>
</feature>
<keyword evidence="6" id="KW-0539">Nucleus</keyword>
<proteinExistence type="inferred from homology"/>
<dbReference type="AlphaFoldDB" id="A0A8H3F665"/>
<name>A0A8H3F665_9LECA</name>
<keyword evidence="4" id="KW-0238">DNA-binding</keyword>
<dbReference type="InterPro" id="IPR046347">
    <property type="entry name" value="bZIP_sf"/>
</dbReference>
<keyword evidence="7" id="KW-0175">Coiled coil</keyword>
<comment type="subcellular location">
    <subcellularLocation>
        <location evidence="1">Nucleus</location>
    </subcellularLocation>
</comment>
<dbReference type="GO" id="GO:0001228">
    <property type="term" value="F:DNA-binding transcription activator activity, RNA polymerase II-specific"/>
    <property type="evidence" value="ECO:0007669"/>
    <property type="project" value="TreeGrafter"/>
</dbReference>
<evidence type="ECO:0000256" key="2">
    <source>
        <dbReference type="ARBA" id="ARBA00007163"/>
    </source>
</evidence>
<feature type="region of interest" description="Disordered" evidence="8">
    <location>
        <begin position="163"/>
        <end position="258"/>
    </location>
</feature>
<evidence type="ECO:0000256" key="5">
    <source>
        <dbReference type="ARBA" id="ARBA00023163"/>
    </source>
</evidence>
<sequence>MQPTLAPAPQSMRNGPEQSADQALAQQLMPHLQQVHPQQHLDHMRASNGSSPREQHIDPAISGPGMMRTSPGESGGDDNGAGSDGRKTGKRELSTSKRAAQNISIPLPQAQRAFRMRKEGHIKQLEAQVKDYNNLHENYKAVQAENFQLRDYIISLQSRLIESQGEFPQPPSNIDLPRSSGPSHQQMQAPTAPMGSSAVNQLQASAAQAVADLGSKQQQQDDTYMTNNKRSRPGDSPDMHSAASQLTGADAKSRTLVA</sequence>
<feature type="compositionally biased region" description="Polar residues" evidence="8">
    <location>
        <begin position="197"/>
        <end position="206"/>
    </location>
</feature>
<dbReference type="GO" id="GO:0090575">
    <property type="term" value="C:RNA polymerase II transcription regulator complex"/>
    <property type="evidence" value="ECO:0007669"/>
    <property type="project" value="TreeGrafter"/>
</dbReference>
<evidence type="ECO:0000256" key="7">
    <source>
        <dbReference type="SAM" id="Coils"/>
    </source>
</evidence>
<protein>
    <recommendedName>
        <fullName evidence="11">BZIP domain-containing protein</fullName>
    </recommendedName>
</protein>
<feature type="coiled-coil region" evidence="7">
    <location>
        <begin position="115"/>
        <end position="145"/>
    </location>
</feature>
<keyword evidence="5" id="KW-0804">Transcription</keyword>
<feature type="region of interest" description="Disordered" evidence="8">
    <location>
        <begin position="1"/>
        <end position="100"/>
    </location>
</feature>
<dbReference type="EMBL" id="CAJPDS010000023">
    <property type="protein sequence ID" value="CAF9918886.1"/>
    <property type="molecule type" value="Genomic_DNA"/>
</dbReference>
<keyword evidence="10" id="KW-1185">Reference proteome</keyword>
<reference evidence="9" key="1">
    <citation type="submission" date="2021-03" db="EMBL/GenBank/DDBJ databases">
        <authorList>
            <person name="Tagirdzhanova G."/>
        </authorList>
    </citation>
    <scope>NUCLEOTIDE SEQUENCE</scope>
</reference>
<dbReference type="InterPro" id="IPR050936">
    <property type="entry name" value="AP-1-like"/>
</dbReference>
<evidence type="ECO:0000256" key="8">
    <source>
        <dbReference type="SAM" id="MobiDB-lite"/>
    </source>
</evidence>
<evidence type="ECO:0008006" key="11">
    <source>
        <dbReference type="Google" id="ProtNLM"/>
    </source>
</evidence>
<evidence type="ECO:0000313" key="10">
    <source>
        <dbReference type="Proteomes" id="UP000664521"/>
    </source>
</evidence>
<evidence type="ECO:0000256" key="6">
    <source>
        <dbReference type="ARBA" id="ARBA00023242"/>
    </source>
</evidence>
<gene>
    <name evidence="9" type="ORF">HETSPECPRED_003854</name>
</gene>
<keyword evidence="3" id="KW-0805">Transcription regulation</keyword>
<dbReference type="PANTHER" id="PTHR40621">
    <property type="entry name" value="TRANSCRIPTION FACTOR KAPC-RELATED"/>
    <property type="match status" value="1"/>
</dbReference>
<evidence type="ECO:0000256" key="1">
    <source>
        <dbReference type="ARBA" id="ARBA00004123"/>
    </source>
</evidence>
<feature type="compositionally biased region" description="Basic and acidic residues" evidence="8">
    <location>
        <begin position="84"/>
        <end position="95"/>
    </location>
</feature>
<comment type="similarity">
    <text evidence="2">Belongs to the bZIP family.</text>
</comment>
<evidence type="ECO:0000256" key="3">
    <source>
        <dbReference type="ARBA" id="ARBA00023015"/>
    </source>
</evidence>
<dbReference type="CDD" id="cd14688">
    <property type="entry name" value="bZIP_YAP"/>
    <property type="match status" value="1"/>
</dbReference>
<dbReference type="Gene3D" id="1.20.5.170">
    <property type="match status" value="1"/>
</dbReference>
<comment type="caution">
    <text evidence="9">The sequence shown here is derived from an EMBL/GenBank/DDBJ whole genome shotgun (WGS) entry which is preliminary data.</text>
</comment>
<organism evidence="9 10">
    <name type="scientific">Heterodermia speciosa</name>
    <dbReference type="NCBI Taxonomy" id="116794"/>
    <lineage>
        <taxon>Eukaryota</taxon>
        <taxon>Fungi</taxon>
        <taxon>Dikarya</taxon>
        <taxon>Ascomycota</taxon>
        <taxon>Pezizomycotina</taxon>
        <taxon>Lecanoromycetes</taxon>
        <taxon>OSLEUM clade</taxon>
        <taxon>Lecanoromycetidae</taxon>
        <taxon>Caliciales</taxon>
        <taxon>Physciaceae</taxon>
        <taxon>Heterodermia</taxon>
    </lineage>
</organism>
<dbReference type="GO" id="GO:0000976">
    <property type="term" value="F:transcription cis-regulatory region binding"/>
    <property type="evidence" value="ECO:0007669"/>
    <property type="project" value="InterPro"/>
</dbReference>
<dbReference type="SUPFAM" id="SSF57959">
    <property type="entry name" value="Leucine zipper domain"/>
    <property type="match status" value="1"/>
</dbReference>
<evidence type="ECO:0000256" key="4">
    <source>
        <dbReference type="ARBA" id="ARBA00023125"/>
    </source>
</evidence>
<dbReference type="Proteomes" id="UP000664521">
    <property type="component" value="Unassembled WGS sequence"/>
</dbReference>
<evidence type="ECO:0000313" key="9">
    <source>
        <dbReference type="EMBL" id="CAF9918886.1"/>
    </source>
</evidence>